<evidence type="ECO:0000256" key="1">
    <source>
        <dbReference type="ARBA" id="ARBA00004141"/>
    </source>
</evidence>
<dbReference type="Pfam" id="PF03006">
    <property type="entry name" value="HlyIII"/>
    <property type="match status" value="1"/>
</dbReference>
<feature type="transmembrane region" description="Helical" evidence="5">
    <location>
        <begin position="152"/>
        <end position="172"/>
    </location>
</feature>
<proteinExistence type="predicted"/>
<dbReference type="PANTHER" id="PTHR20855">
    <property type="entry name" value="ADIPOR/PROGESTIN RECEPTOR-RELATED"/>
    <property type="match status" value="1"/>
</dbReference>
<feature type="transmembrane region" description="Helical" evidence="5">
    <location>
        <begin position="101"/>
        <end position="119"/>
    </location>
</feature>
<sequence>MVRPSDFDNTPQTSNKTPHFQFRISKNPEERFNTLSHLLAAVISFIGCLILLYKSRSNLQIFLIYIVYGFSNTLLFISSSICHSQKIEDDVKTFWRTIDQIAIFIMIAGTYTPIAYIYLTGGWKIGILLAQWTFTLVGILVKIFLPDTPRWITAVIYLIQGWMIVPVINPLYRAMDLFPFITIFIGGMMYTVGVLFYTTKKQILFPGKFGAHELWHIFVILGAVSFYYVVFQSI</sequence>
<dbReference type="Proteomes" id="UP001208689">
    <property type="component" value="Chromosome"/>
</dbReference>
<dbReference type="InterPro" id="IPR004254">
    <property type="entry name" value="AdipoR/HlyIII-related"/>
</dbReference>
<evidence type="ECO:0000256" key="5">
    <source>
        <dbReference type="SAM" id="Phobius"/>
    </source>
</evidence>
<dbReference type="PANTHER" id="PTHR20855:SF3">
    <property type="entry name" value="LD03007P"/>
    <property type="match status" value="1"/>
</dbReference>
<feature type="transmembrane region" description="Helical" evidence="5">
    <location>
        <begin position="209"/>
        <end position="230"/>
    </location>
</feature>
<evidence type="ECO:0000313" key="6">
    <source>
        <dbReference type="EMBL" id="UYP45469.1"/>
    </source>
</evidence>
<feature type="transmembrane region" description="Helical" evidence="5">
    <location>
        <begin position="59"/>
        <end position="81"/>
    </location>
</feature>
<protein>
    <recommendedName>
        <fullName evidence="8">Hemolysin III family protein</fullName>
    </recommendedName>
</protein>
<reference evidence="6" key="1">
    <citation type="submission" date="2022-09" db="EMBL/GenBank/DDBJ databases">
        <title>Actin cytoskeleton and complex cell architecture in an #Asgard archaeon.</title>
        <authorList>
            <person name="Ponce Toledo R.I."/>
            <person name="Schleper C."/>
            <person name="Rodrigues Oliveira T."/>
            <person name="Wollweber F."/>
            <person name="Xu J."/>
            <person name="Rittmann S."/>
            <person name="Klingl A."/>
            <person name="Pilhofer M."/>
        </authorList>
    </citation>
    <scope>NUCLEOTIDE SEQUENCE</scope>
    <source>
        <strain evidence="6">B-35</strain>
    </source>
</reference>
<keyword evidence="3 5" id="KW-1133">Transmembrane helix</keyword>
<keyword evidence="7" id="KW-1185">Reference proteome</keyword>
<keyword evidence="2 5" id="KW-0812">Transmembrane</keyword>
<evidence type="ECO:0000256" key="3">
    <source>
        <dbReference type="ARBA" id="ARBA00022989"/>
    </source>
</evidence>
<keyword evidence="4 5" id="KW-0472">Membrane</keyword>
<evidence type="ECO:0000256" key="4">
    <source>
        <dbReference type="ARBA" id="ARBA00023136"/>
    </source>
</evidence>
<feature type="transmembrane region" description="Helical" evidence="5">
    <location>
        <begin position="178"/>
        <end position="197"/>
    </location>
</feature>
<gene>
    <name evidence="6" type="ORF">NEF87_001754</name>
</gene>
<evidence type="ECO:0000313" key="7">
    <source>
        <dbReference type="Proteomes" id="UP001208689"/>
    </source>
</evidence>
<comment type="subcellular location">
    <subcellularLocation>
        <location evidence="1">Membrane</location>
        <topology evidence="1">Multi-pass membrane protein</topology>
    </subcellularLocation>
</comment>
<name>A0ABY6HSC4_9ARCH</name>
<feature type="transmembrane region" description="Helical" evidence="5">
    <location>
        <begin position="32"/>
        <end position="53"/>
    </location>
</feature>
<organism evidence="6 7">
    <name type="scientific">Candidatus Lokiarchaeum ossiferum</name>
    <dbReference type="NCBI Taxonomy" id="2951803"/>
    <lineage>
        <taxon>Archaea</taxon>
        <taxon>Promethearchaeati</taxon>
        <taxon>Promethearchaeota</taxon>
        <taxon>Promethearchaeia</taxon>
        <taxon>Promethearchaeales</taxon>
        <taxon>Promethearchaeaceae</taxon>
        <taxon>Candidatus Lokiarchaeum</taxon>
    </lineage>
</organism>
<evidence type="ECO:0000256" key="2">
    <source>
        <dbReference type="ARBA" id="ARBA00022692"/>
    </source>
</evidence>
<feature type="transmembrane region" description="Helical" evidence="5">
    <location>
        <begin position="125"/>
        <end position="145"/>
    </location>
</feature>
<dbReference type="EMBL" id="CP104013">
    <property type="protein sequence ID" value="UYP45469.1"/>
    <property type="molecule type" value="Genomic_DNA"/>
</dbReference>
<accession>A0ABY6HSC4</accession>
<evidence type="ECO:0008006" key="8">
    <source>
        <dbReference type="Google" id="ProtNLM"/>
    </source>
</evidence>